<dbReference type="InterPro" id="IPR007484">
    <property type="entry name" value="Peptidase_M28"/>
</dbReference>
<keyword evidence="15" id="KW-0482">Metalloprotease</keyword>
<dbReference type="PANTHER" id="PTHR12053">
    <property type="entry name" value="PROTEASE FAMILY M28 PLASMA GLUTAMATE CARBOXYPEPTIDASE-RELATED"/>
    <property type="match status" value="1"/>
</dbReference>
<keyword evidence="6" id="KW-0964">Secreted</keyword>
<evidence type="ECO:0000256" key="1">
    <source>
        <dbReference type="ARBA" id="ARBA00004240"/>
    </source>
</evidence>
<organism evidence="23 24">
    <name type="scientific">Flavivirga spongiicola</name>
    <dbReference type="NCBI Taxonomy" id="421621"/>
    <lineage>
        <taxon>Bacteria</taxon>
        <taxon>Pseudomonadati</taxon>
        <taxon>Bacteroidota</taxon>
        <taxon>Flavobacteriia</taxon>
        <taxon>Flavobacteriales</taxon>
        <taxon>Flavobacteriaceae</taxon>
        <taxon>Flavivirga</taxon>
    </lineage>
</organism>
<evidence type="ECO:0000256" key="18">
    <source>
        <dbReference type="ARBA" id="ARBA00023228"/>
    </source>
</evidence>
<dbReference type="RefSeq" id="WP_303307582.1">
    <property type="nucleotide sequence ID" value="NZ_JAODOP010000004.1"/>
</dbReference>
<dbReference type="Gene3D" id="3.40.630.10">
    <property type="entry name" value="Zn peptidases"/>
    <property type="match status" value="2"/>
</dbReference>
<keyword evidence="16" id="KW-0865">Zymogen</keyword>
<evidence type="ECO:0000259" key="22">
    <source>
        <dbReference type="Pfam" id="PF04389"/>
    </source>
</evidence>
<proteinExistence type="predicted"/>
<keyword evidence="11" id="KW-0378">Hydrolase</keyword>
<evidence type="ECO:0000256" key="17">
    <source>
        <dbReference type="ARBA" id="ARBA00023180"/>
    </source>
</evidence>
<evidence type="ECO:0000256" key="10">
    <source>
        <dbReference type="ARBA" id="ARBA00022729"/>
    </source>
</evidence>
<evidence type="ECO:0000256" key="5">
    <source>
        <dbReference type="ARBA" id="ARBA00014116"/>
    </source>
</evidence>
<keyword evidence="17" id="KW-0325">Glycoprotein</keyword>
<comment type="caution">
    <text evidence="23">The sequence shown here is derived from an EMBL/GenBank/DDBJ whole genome shotgun (WGS) entry which is preliminary data.</text>
</comment>
<accession>A0ABU7XY63</accession>
<evidence type="ECO:0000256" key="6">
    <source>
        <dbReference type="ARBA" id="ARBA00022525"/>
    </source>
</evidence>
<evidence type="ECO:0000256" key="11">
    <source>
        <dbReference type="ARBA" id="ARBA00022801"/>
    </source>
</evidence>
<evidence type="ECO:0000313" key="24">
    <source>
        <dbReference type="Proteomes" id="UP001337305"/>
    </source>
</evidence>
<dbReference type="Proteomes" id="UP001337305">
    <property type="component" value="Unassembled WGS sequence"/>
</dbReference>
<evidence type="ECO:0000256" key="16">
    <source>
        <dbReference type="ARBA" id="ARBA00023145"/>
    </source>
</evidence>
<keyword evidence="9" id="KW-0479">Metal-binding</keyword>
<evidence type="ECO:0000256" key="3">
    <source>
        <dbReference type="ARBA" id="ARBA00004555"/>
    </source>
</evidence>
<dbReference type="PANTHER" id="PTHR12053:SF3">
    <property type="entry name" value="CARBOXYPEPTIDASE Q"/>
    <property type="match status" value="1"/>
</dbReference>
<dbReference type="SUPFAM" id="SSF53187">
    <property type="entry name" value="Zn-dependent exopeptidases"/>
    <property type="match status" value="1"/>
</dbReference>
<gene>
    <name evidence="23" type="ORF">N1F79_19360</name>
</gene>
<protein>
    <recommendedName>
        <fullName evidence="5">Carboxypeptidase Q</fullName>
    </recommendedName>
    <alternativeName>
        <fullName evidence="20">Plasma glutamate carboxypeptidase</fullName>
    </alternativeName>
</protein>
<evidence type="ECO:0000256" key="12">
    <source>
        <dbReference type="ARBA" id="ARBA00022824"/>
    </source>
</evidence>
<comment type="subcellular location">
    <subcellularLocation>
        <location evidence="1">Endoplasmic reticulum</location>
    </subcellularLocation>
    <subcellularLocation>
        <location evidence="3">Golgi apparatus</location>
    </subcellularLocation>
    <subcellularLocation>
        <location evidence="2">Lysosome</location>
    </subcellularLocation>
    <subcellularLocation>
        <location evidence="4">Secreted</location>
    </subcellularLocation>
</comment>
<keyword evidence="7" id="KW-0121">Carboxypeptidase</keyword>
<keyword evidence="10 21" id="KW-0732">Signal</keyword>
<keyword evidence="13" id="KW-0862">Zinc</keyword>
<keyword evidence="12" id="KW-0256">Endoplasmic reticulum</keyword>
<evidence type="ECO:0000256" key="13">
    <source>
        <dbReference type="ARBA" id="ARBA00022833"/>
    </source>
</evidence>
<comment type="subunit">
    <text evidence="19">Homodimer. The monomeric form is inactive while the homodimer is active.</text>
</comment>
<evidence type="ECO:0000256" key="8">
    <source>
        <dbReference type="ARBA" id="ARBA00022670"/>
    </source>
</evidence>
<evidence type="ECO:0000256" key="9">
    <source>
        <dbReference type="ARBA" id="ARBA00022723"/>
    </source>
</evidence>
<sequence>MNLKKNKSITVFTVCLVILFESILHAQNNPVIDKIIEIGKTDNRTMDYLDVLTNRFGGRPAGSDAYDNAAEWVAHKFKSWGMQVEMDLAGELPVGFNRGPWFGRLLSGSGMPLHFVTPSYTSGTKGAQRGHVLYEPYTQEEFNKIKTRLKGAWVLIGGSNNGMPIDHFSLSNGTLDSIIAANKLIIEKNDHIKKENRKNGTKNELIPINKKPGLFYKQMVDAGILGIIQSSPVPLKAMSHKDAIYDMTFETLPTVPDIKLDEHQYKLIENMVKERHWFQLEFDIRNHFKMGPVGYHNVIGVIPGTEFPDEYVIMGAHLDSYDVATGAIDNGSGVTPMMEAARLIMKAGGKPKRTILFCLWTGEEFGLWGSTSWVKRNKDKWGKISFVINRDDASWIPVSINVTEAMWSDMEKVCKPIYKINNEFPFSLVKHVPELPEKVRGSDHVPFAHVGVPAVNMGTSDHGGHDFSYREIWHTERDLYQKNIPEYQEYSSIVKAIIAYGIANLDHLLPREGFYLPSKKTKR</sequence>
<evidence type="ECO:0000256" key="15">
    <source>
        <dbReference type="ARBA" id="ARBA00023049"/>
    </source>
</evidence>
<dbReference type="EMBL" id="JAODOP010000004">
    <property type="protein sequence ID" value="MEF3835291.1"/>
    <property type="molecule type" value="Genomic_DNA"/>
</dbReference>
<evidence type="ECO:0000256" key="21">
    <source>
        <dbReference type="SAM" id="SignalP"/>
    </source>
</evidence>
<keyword evidence="8" id="KW-0645">Protease</keyword>
<feature type="domain" description="Peptidase M28" evidence="22">
    <location>
        <begin position="297"/>
        <end position="482"/>
    </location>
</feature>
<keyword evidence="18" id="KW-0458">Lysosome</keyword>
<evidence type="ECO:0000256" key="14">
    <source>
        <dbReference type="ARBA" id="ARBA00023034"/>
    </source>
</evidence>
<evidence type="ECO:0000256" key="19">
    <source>
        <dbReference type="ARBA" id="ARBA00025833"/>
    </source>
</evidence>
<reference evidence="23 24" key="1">
    <citation type="submission" date="2022-09" db="EMBL/GenBank/DDBJ databases">
        <title>Genome sequencing of Flavivirga sp. MEBiC05379.</title>
        <authorList>
            <person name="Oh H.-M."/>
            <person name="Kwon K.K."/>
            <person name="Park M.J."/>
            <person name="Yang S.-H."/>
        </authorList>
    </citation>
    <scope>NUCLEOTIDE SEQUENCE [LARGE SCALE GENOMIC DNA]</scope>
    <source>
        <strain evidence="23 24">MEBiC05379</strain>
    </source>
</reference>
<keyword evidence="24" id="KW-1185">Reference proteome</keyword>
<evidence type="ECO:0000313" key="23">
    <source>
        <dbReference type="EMBL" id="MEF3835291.1"/>
    </source>
</evidence>
<evidence type="ECO:0000256" key="4">
    <source>
        <dbReference type="ARBA" id="ARBA00004613"/>
    </source>
</evidence>
<evidence type="ECO:0000256" key="20">
    <source>
        <dbReference type="ARBA" id="ARBA00033328"/>
    </source>
</evidence>
<feature type="chain" id="PRO_5046434385" description="Carboxypeptidase Q" evidence="21">
    <location>
        <begin position="27"/>
        <end position="523"/>
    </location>
</feature>
<evidence type="ECO:0000256" key="2">
    <source>
        <dbReference type="ARBA" id="ARBA00004371"/>
    </source>
</evidence>
<dbReference type="InterPro" id="IPR039866">
    <property type="entry name" value="CPQ"/>
</dbReference>
<keyword evidence="14" id="KW-0333">Golgi apparatus</keyword>
<feature type="signal peptide" evidence="21">
    <location>
        <begin position="1"/>
        <end position="26"/>
    </location>
</feature>
<dbReference type="Pfam" id="PF04389">
    <property type="entry name" value="Peptidase_M28"/>
    <property type="match status" value="1"/>
</dbReference>
<evidence type="ECO:0000256" key="7">
    <source>
        <dbReference type="ARBA" id="ARBA00022645"/>
    </source>
</evidence>
<name>A0ABU7XY63_9FLAO</name>